<feature type="compositionally biased region" description="Polar residues" evidence="1">
    <location>
        <begin position="87"/>
        <end position="109"/>
    </location>
</feature>
<feature type="chain" id="PRO_5038390236" description="Lipoprotein" evidence="2">
    <location>
        <begin position="20"/>
        <end position="231"/>
    </location>
</feature>
<organism evidence="3 4">
    <name type="scientific">Bifidobacterium longum subsp. suis</name>
    <dbReference type="NCBI Taxonomy" id="1695"/>
    <lineage>
        <taxon>Bacteria</taxon>
        <taxon>Bacillati</taxon>
        <taxon>Actinomycetota</taxon>
        <taxon>Actinomycetes</taxon>
        <taxon>Bifidobacteriales</taxon>
        <taxon>Bifidobacteriaceae</taxon>
        <taxon>Bifidobacterium</taxon>
    </lineage>
</organism>
<keyword evidence="2" id="KW-0732">Signal</keyword>
<evidence type="ECO:0008006" key="5">
    <source>
        <dbReference type="Google" id="ProtNLM"/>
    </source>
</evidence>
<dbReference type="Gene3D" id="3.40.50.2300">
    <property type="match status" value="1"/>
</dbReference>
<dbReference type="PROSITE" id="PS51257">
    <property type="entry name" value="PROKAR_LIPOPROTEIN"/>
    <property type="match status" value="1"/>
</dbReference>
<gene>
    <name evidence="3" type="ORF">BLSS_0808</name>
</gene>
<evidence type="ECO:0000313" key="4">
    <source>
        <dbReference type="Proteomes" id="UP000029024"/>
    </source>
</evidence>
<feature type="signal peptide" evidence="2">
    <location>
        <begin position="1"/>
        <end position="19"/>
    </location>
</feature>
<protein>
    <recommendedName>
        <fullName evidence="5">Lipoprotein</fullName>
    </recommendedName>
</protein>
<feature type="region of interest" description="Disordered" evidence="1">
    <location>
        <begin position="26"/>
        <end position="46"/>
    </location>
</feature>
<dbReference type="EMBL" id="JGZA01000002">
    <property type="protein sequence ID" value="KFI73360.1"/>
    <property type="molecule type" value="Genomic_DNA"/>
</dbReference>
<comment type="caution">
    <text evidence="3">The sequence shown here is derived from an EMBL/GenBank/DDBJ whole genome shotgun (WGS) entry which is preliminary data.</text>
</comment>
<name>A0A087BQR0_BIFLN</name>
<sequence>MTRRILGLLACMAAVLSLAACTPAGRAVGDTQDSMPEVAHDSTHPTDVTVGFVGSTDTAADEFVINALSDDKLNVYYASLETSASSANATDGVSGETESSDAGTTSENGADSMDAHTGVDKNAATAQQGVADFVARAVKIVVISGIDVTDANRESWNQTLTNAREAGIPVALIDPKHAPEDELLYAVILHLNTNSADYGDTADTKPMTITDAVLTITRDEPHEREIKVTVS</sequence>
<dbReference type="AlphaFoldDB" id="A0A087BQR0"/>
<evidence type="ECO:0000256" key="2">
    <source>
        <dbReference type="SAM" id="SignalP"/>
    </source>
</evidence>
<evidence type="ECO:0000256" key="1">
    <source>
        <dbReference type="SAM" id="MobiDB-lite"/>
    </source>
</evidence>
<feature type="region of interest" description="Disordered" evidence="1">
    <location>
        <begin position="87"/>
        <end position="116"/>
    </location>
</feature>
<proteinExistence type="predicted"/>
<dbReference type="Proteomes" id="UP000029024">
    <property type="component" value="Unassembled WGS sequence"/>
</dbReference>
<dbReference type="RefSeq" id="WP_032683090.1">
    <property type="nucleotide sequence ID" value="NZ_JAERWB010000002.1"/>
</dbReference>
<evidence type="ECO:0000313" key="3">
    <source>
        <dbReference type="EMBL" id="KFI73360.1"/>
    </source>
</evidence>
<reference evidence="3 4" key="1">
    <citation type="submission" date="2014-03" db="EMBL/GenBank/DDBJ databases">
        <title>Genomics of Bifidobacteria.</title>
        <authorList>
            <person name="Ventura M."/>
            <person name="Milani C."/>
            <person name="Lugli G.A."/>
        </authorList>
    </citation>
    <scope>NUCLEOTIDE SEQUENCE [LARGE SCALE GENOMIC DNA]</scope>
    <source>
        <strain evidence="3 4">LMG 21814</strain>
    </source>
</reference>
<accession>A0A087BQR0</accession>